<accession>A0A220ULH7</accession>
<dbReference type="AlphaFoldDB" id="A0A220ULH7"/>
<name>A0A220ULH7_9GAMM</name>
<reference evidence="1 2" key="1">
    <citation type="submission" date="2017-07" db="EMBL/GenBank/DDBJ databases">
        <title>Phenotypical and genomic characterization of a clinical isolate of Shewanella bicestrii sp. nov. producing an extended-spectrum beta-lactamase and a new oxacillinase variant.</title>
        <authorList>
            <person name="Jousset A.B."/>
            <person name="Bonnin R.A."/>
            <person name="Girlich D."/>
            <person name="Dabos L."/>
            <person name="Potron A."/>
            <person name="Dortet L."/>
            <person name="Glaser P."/>
            <person name="Naas T."/>
        </authorList>
    </citation>
    <scope>NUCLEOTIDE SEQUENCE [LARGE SCALE GENOMIC DNA]</scope>
    <source>
        <strain evidence="1 2">JAB-1</strain>
    </source>
</reference>
<dbReference type="KEGG" id="sbj:CF168_08805"/>
<gene>
    <name evidence="1" type="ORF">CF168_08805</name>
</gene>
<dbReference type="EMBL" id="CP022358">
    <property type="protein sequence ID" value="ASK68965.1"/>
    <property type="molecule type" value="Genomic_DNA"/>
</dbReference>
<sequence>MTYKFSTKLESWIEQREISRKDLIALLQCEYYDIFDGLDLITLSRWINGRSSPPLYKQLYIAKVLWVNITDIIKEVDVSEQKSSNKAMTAVNLLSKALDFSISSFSYFKLPEHVISEVSEVRGDEYQNIFGEFNSNISCLSDFNKLLSTKDLLYTALLLKNDDGLIVGHWSGIANILPLNDSPHFLKLDKEVVKKSALVMPGYYANSKHYFELIIVAICYYLLKFSNEKDYVYFFIADFQPMLSFCKVVFEAKEVKYYRSSDNKMGMYLMKFNIIKAISNPVILKDVQKRLQCLFNCGDKCNQCNLKEFLK</sequence>
<evidence type="ECO:0000313" key="1">
    <source>
        <dbReference type="EMBL" id="ASK68965.1"/>
    </source>
</evidence>
<organism evidence="1 2">
    <name type="scientific">Shewanella bicestrii</name>
    <dbReference type="NCBI Taxonomy" id="2018305"/>
    <lineage>
        <taxon>Bacteria</taxon>
        <taxon>Pseudomonadati</taxon>
        <taxon>Pseudomonadota</taxon>
        <taxon>Gammaproteobacteria</taxon>
        <taxon>Alteromonadales</taxon>
        <taxon>Shewanellaceae</taxon>
        <taxon>Shewanella</taxon>
    </lineage>
</organism>
<protein>
    <submittedName>
        <fullName evidence="1">Uncharacterized protein</fullName>
    </submittedName>
</protein>
<proteinExistence type="predicted"/>
<dbReference type="Proteomes" id="UP000198367">
    <property type="component" value="Chromosome"/>
</dbReference>
<dbReference type="InterPro" id="IPR001387">
    <property type="entry name" value="Cro/C1-type_HTH"/>
</dbReference>
<dbReference type="CDD" id="cd00093">
    <property type="entry name" value="HTH_XRE"/>
    <property type="match status" value="1"/>
</dbReference>
<keyword evidence="2" id="KW-1185">Reference proteome</keyword>
<evidence type="ECO:0000313" key="2">
    <source>
        <dbReference type="Proteomes" id="UP000198367"/>
    </source>
</evidence>
<dbReference type="RefSeq" id="WP_089067622.1">
    <property type="nucleotide sequence ID" value="NZ_CP022358.1"/>
</dbReference>